<feature type="domain" description="DUF6449" evidence="2">
    <location>
        <begin position="420"/>
        <end position="511"/>
    </location>
</feature>
<evidence type="ECO:0000256" key="1">
    <source>
        <dbReference type="SAM" id="Phobius"/>
    </source>
</evidence>
<accession>A0A2N5GIN5</accession>
<evidence type="ECO:0000259" key="2">
    <source>
        <dbReference type="Pfam" id="PF20047"/>
    </source>
</evidence>
<organism evidence="3 5">
    <name type="scientific">Bacillus canaveralius</name>
    <dbReference type="NCBI Taxonomy" id="1403243"/>
    <lineage>
        <taxon>Bacteria</taxon>
        <taxon>Bacillati</taxon>
        <taxon>Bacillota</taxon>
        <taxon>Bacilli</taxon>
        <taxon>Bacillales</taxon>
        <taxon>Bacillaceae</taxon>
        <taxon>Bacillus</taxon>
    </lineage>
</organism>
<feature type="transmembrane region" description="Helical" evidence="1">
    <location>
        <begin position="20"/>
        <end position="41"/>
    </location>
</feature>
<feature type="transmembrane region" description="Helical" evidence="1">
    <location>
        <begin position="61"/>
        <end position="85"/>
    </location>
</feature>
<dbReference type="Proteomes" id="UP000235114">
    <property type="component" value="Unassembled WGS sequence"/>
</dbReference>
<evidence type="ECO:0000313" key="4">
    <source>
        <dbReference type="EMBL" id="PLR98332.1"/>
    </source>
</evidence>
<keyword evidence="1" id="KW-0812">Transmembrane</keyword>
<dbReference type="EMBL" id="PGVD01000022">
    <property type="protein sequence ID" value="PLR98332.1"/>
    <property type="molecule type" value="Genomic_DNA"/>
</dbReference>
<dbReference type="RefSeq" id="WP_101578617.1">
    <property type="nucleotide sequence ID" value="NZ_PGVA01000044.1"/>
</dbReference>
<feature type="transmembrane region" description="Helical" evidence="1">
    <location>
        <begin position="106"/>
        <end position="131"/>
    </location>
</feature>
<keyword evidence="1" id="KW-1133">Transmembrane helix</keyword>
<comment type="caution">
    <text evidence="3">The sequence shown here is derived from an EMBL/GenBank/DDBJ whole genome shotgun (WGS) entry which is preliminary data.</text>
</comment>
<name>A0A2N5GIN5_9BACI</name>
<dbReference type="Pfam" id="PF20047">
    <property type="entry name" value="DUF6449"/>
    <property type="match status" value="1"/>
</dbReference>
<dbReference type="EMBL" id="PGVA01000044">
    <property type="protein sequence ID" value="PLR80790.1"/>
    <property type="molecule type" value="Genomic_DNA"/>
</dbReference>
<sequence length="650" mass="74731">MLSRISLFNREIVRQITRSVGWVGIVYLLGLVVALPLRLLMQVSSEYPNYQKYENLFQVDFPIQMLFILSVPILMAIFLFRFLHVKQPADLMHSLPMTRSRIFHQYTLTGAVLLVVPVILTMLIVLILYKVLDLNLYFGIDEIFYWGGVTVLISLVLFLAGVFVGMFTGITAVHGVLSYVFLVFPAGIVFLLVSSLGFFLLGFPDSYYLHTKIETYSPLTHAMVLESRVLSPGIATVYAILIGLLYAGSLFFYKKRQVEAVSQAIAFEKLTPVFKYGAAICFMLLGGIYFGNIGMKSSWWIFGYIAGSIIGYFIAEMVLQKTWRVFTNVKGYFIFVAVMLLSFAASQLIFNLYEKNIPELSEVKQVYFSDVPYHYANSEDFESELTFTLKEPENVKAVLDLHRSIVNTRSTKKESIFFAYELENGKKVVREYEVNRNDFDELLKPIRESTEYKNASNEIFLVDTEEVDKITITPRGMRTKNAVIADSKDIKEAITILKEDAKLETYEQMNHFAYINSDVELLLDNDKRIFFEWKRSYKQFEQWLDDKNLLAEASLLPEDINYILVADKQDLVPDPYIAFDDHTLLKKLEEEGKVLKIENKDEISSMITAAETHIDGAFIAAIYYHEKGNYEITSLKENKLPEFIKDHFDK</sequence>
<feature type="transmembrane region" description="Helical" evidence="1">
    <location>
        <begin position="299"/>
        <end position="319"/>
    </location>
</feature>
<evidence type="ECO:0000313" key="6">
    <source>
        <dbReference type="Proteomes" id="UP000235114"/>
    </source>
</evidence>
<feature type="transmembrane region" description="Helical" evidence="1">
    <location>
        <begin position="233"/>
        <end position="253"/>
    </location>
</feature>
<dbReference type="Proteomes" id="UP000234951">
    <property type="component" value="Unassembled WGS sequence"/>
</dbReference>
<gene>
    <name evidence="3" type="ORF">CU635_17210</name>
    <name evidence="4" type="ORF">CVD25_08160</name>
</gene>
<feature type="transmembrane region" description="Helical" evidence="1">
    <location>
        <begin position="179"/>
        <end position="201"/>
    </location>
</feature>
<reference evidence="3 5" key="1">
    <citation type="submission" date="2017-11" db="EMBL/GenBank/DDBJ databases">
        <title>Comparitive Functional Genomics of Dry Heat Resistant strains isolated from the Viking Spacecraft.</title>
        <authorList>
            <person name="Seuylemezian A."/>
            <person name="Cooper K."/>
            <person name="Vaishampayan P."/>
        </authorList>
    </citation>
    <scope>NUCLEOTIDE SEQUENCE [LARGE SCALE GENOMIC DNA]</scope>
    <source>
        <strain evidence="3 5">M4.6</strain>
    </source>
</reference>
<keyword evidence="1" id="KW-0472">Membrane</keyword>
<protein>
    <submittedName>
        <fullName evidence="3">Multidrug ABC transporter permease</fullName>
    </submittedName>
</protein>
<dbReference type="PANTHER" id="PTHR39177:SF1">
    <property type="entry name" value="ABC TRANSPORTER PERMEASE YTRC-RELATED"/>
    <property type="match status" value="1"/>
</dbReference>
<evidence type="ECO:0000313" key="3">
    <source>
        <dbReference type="EMBL" id="PLR80790.1"/>
    </source>
</evidence>
<dbReference type="AlphaFoldDB" id="A0A2N5GIN5"/>
<feature type="transmembrane region" description="Helical" evidence="1">
    <location>
        <begin position="143"/>
        <end position="167"/>
    </location>
</feature>
<dbReference type="OrthoDB" id="1706490at2"/>
<feature type="transmembrane region" description="Helical" evidence="1">
    <location>
        <begin position="273"/>
        <end position="293"/>
    </location>
</feature>
<keyword evidence="6" id="KW-1185">Reference proteome</keyword>
<feature type="transmembrane region" description="Helical" evidence="1">
    <location>
        <begin position="331"/>
        <end position="353"/>
    </location>
</feature>
<dbReference type="InterPro" id="IPR053046">
    <property type="entry name" value="ABC-5_transporter"/>
</dbReference>
<reference evidence="4 6" key="2">
    <citation type="submission" date="2017-12" db="EMBL/GenBank/DDBJ databases">
        <title>Comparative Functional Genomics of Dry Heat Resistant strains isolated from the Viking Spacecraft.</title>
        <authorList>
            <person name="Seuylemezian A."/>
            <person name="Cooper K."/>
            <person name="Vaishampayan P."/>
        </authorList>
    </citation>
    <scope>NUCLEOTIDE SEQUENCE [LARGE SCALE GENOMIC DNA]</scope>
    <source>
        <strain evidence="4 6">ATCC 29669</strain>
    </source>
</reference>
<dbReference type="InterPro" id="IPR045611">
    <property type="entry name" value="DUF6449"/>
</dbReference>
<dbReference type="PANTHER" id="PTHR39177">
    <property type="entry name" value="ABC TRANSPORTER PERMEASE YTRC-RELATED"/>
    <property type="match status" value="1"/>
</dbReference>
<proteinExistence type="predicted"/>
<evidence type="ECO:0000313" key="5">
    <source>
        <dbReference type="Proteomes" id="UP000234951"/>
    </source>
</evidence>